<organism evidence="2 3">
    <name type="scientific">Yanghanlia caeni</name>
    <dbReference type="NCBI Taxonomy" id="3064283"/>
    <lineage>
        <taxon>Bacteria</taxon>
        <taxon>Pseudomonadati</taxon>
        <taxon>Pseudomonadota</taxon>
        <taxon>Betaproteobacteria</taxon>
        <taxon>Burkholderiales</taxon>
        <taxon>Alcaligenaceae</taxon>
        <taxon>Yanghanlia</taxon>
    </lineage>
</organism>
<evidence type="ECO:0000256" key="1">
    <source>
        <dbReference type="SAM" id="MobiDB-lite"/>
    </source>
</evidence>
<dbReference type="Gene3D" id="3.30.1540.10">
    <property type="entry name" value="formyl-coa transferase, domain 3"/>
    <property type="match status" value="1"/>
</dbReference>
<dbReference type="Pfam" id="PF02515">
    <property type="entry name" value="CoA_transf_3"/>
    <property type="match status" value="1"/>
</dbReference>
<sequence length="373" mass="39859">MMDEAAGARGALHGVRVIEMAGFGPAPFCGMLLADMGADVVRVERANAPERGFPMEPRFEVLNRGRRSIALDLKTDLGRSTLLRLVGKAAILIEGFRPGVMERLGAGPQECLELNPALVYGRVTGYGQDGPMAHMAGHDLNYVALTGALHAVGPANGDPVPPLNLVGDFGGGGMLLAVGVLSAYIEALRSGTGQVVDAAMVDGASLLLASTYGLMAAGYWTDERGSNVLDGGAPWYSVYRSKDGRYVSVAAVEQRFYDELLRILGLDSASLPSRKDKARWPELRRVFAARFAELSSAEIDALLSGSDACYAPVMSLRDAPANAQLQARRTFITVDGVVQPAPAPRFSATRASVRRPPPRPGEHTEEVLREWLE</sequence>
<reference evidence="2 3" key="1">
    <citation type="submission" date="2023-08" db="EMBL/GenBank/DDBJ databases">
        <title>Alcaligenaceae gen. nov., a novel taxon isolated from the sludge of Yixing Pesticide Factory.</title>
        <authorList>
            <person name="Ruan L."/>
        </authorList>
    </citation>
    <scope>NUCLEOTIDE SEQUENCE [LARGE SCALE GENOMIC DNA]</scope>
    <source>
        <strain evidence="2 3">LG-2</strain>
    </source>
</reference>
<evidence type="ECO:0000313" key="3">
    <source>
        <dbReference type="Proteomes" id="UP001232156"/>
    </source>
</evidence>
<dbReference type="SUPFAM" id="SSF89796">
    <property type="entry name" value="CoA-transferase family III (CaiB/BaiF)"/>
    <property type="match status" value="1"/>
</dbReference>
<keyword evidence="3" id="KW-1185">Reference proteome</keyword>
<accession>A0ABU1D855</accession>
<dbReference type="InterPro" id="IPR003673">
    <property type="entry name" value="CoA-Trfase_fam_III"/>
</dbReference>
<name>A0ABU1D855_9BURK</name>
<dbReference type="Proteomes" id="UP001232156">
    <property type="component" value="Unassembled WGS sequence"/>
</dbReference>
<dbReference type="PANTHER" id="PTHR48228:SF5">
    <property type="entry name" value="ALPHA-METHYLACYL-COA RACEMASE"/>
    <property type="match status" value="1"/>
</dbReference>
<dbReference type="Gene3D" id="3.40.50.10540">
    <property type="entry name" value="Crotonobetainyl-coa:carnitine coa-transferase, domain 1"/>
    <property type="match status" value="1"/>
</dbReference>
<comment type="caution">
    <text evidence="2">The sequence shown here is derived from an EMBL/GenBank/DDBJ whole genome shotgun (WGS) entry which is preliminary data.</text>
</comment>
<dbReference type="InterPro" id="IPR050509">
    <property type="entry name" value="CoA-transferase_III"/>
</dbReference>
<proteinExistence type="predicted"/>
<dbReference type="EMBL" id="JAUZQE010000030">
    <property type="protein sequence ID" value="MDR4126624.1"/>
    <property type="molecule type" value="Genomic_DNA"/>
</dbReference>
<evidence type="ECO:0000313" key="2">
    <source>
        <dbReference type="EMBL" id="MDR4126624.1"/>
    </source>
</evidence>
<dbReference type="InterPro" id="IPR044855">
    <property type="entry name" value="CoA-Trfase_III_dom3_sf"/>
</dbReference>
<dbReference type="InterPro" id="IPR023606">
    <property type="entry name" value="CoA-Trfase_III_dom_1_sf"/>
</dbReference>
<dbReference type="RefSeq" id="WP_347287346.1">
    <property type="nucleotide sequence ID" value="NZ_JAUZQE010000030.1"/>
</dbReference>
<protein>
    <submittedName>
        <fullName evidence="2">CaiB/BaiF CoA-transferase family protein</fullName>
    </submittedName>
</protein>
<gene>
    <name evidence="2" type="ORF">Q8947_11600</name>
</gene>
<dbReference type="PANTHER" id="PTHR48228">
    <property type="entry name" value="SUCCINYL-COA--D-CITRAMALATE COA-TRANSFERASE"/>
    <property type="match status" value="1"/>
</dbReference>
<feature type="region of interest" description="Disordered" evidence="1">
    <location>
        <begin position="345"/>
        <end position="366"/>
    </location>
</feature>